<dbReference type="AlphaFoldDB" id="A0A8T2KEF1"/>
<keyword evidence="2" id="KW-1185">Reference proteome</keyword>
<name>A0A8T2KEF1_9PIPI</name>
<proteinExistence type="predicted"/>
<evidence type="ECO:0000313" key="1">
    <source>
        <dbReference type="EMBL" id="KAG8455805.1"/>
    </source>
</evidence>
<protein>
    <submittedName>
        <fullName evidence="1">Uncharacterized protein</fullName>
    </submittedName>
</protein>
<reference evidence="1" key="1">
    <citation type="thesis" date="2020" institute="ProQuest LLC" country="789 East Eisenhower Parkway, Ann Arbor, MI, USA">
        <title>Comparative Genomics and Chromosome Evolution.</title>
        <authorList>
            <person name="Mudd A.B."/>
        </authorList>
    </citation>
    <scope>NUCLEOTIDE SEQUENCE</scope>
    <source>
        <strain evidence="1">Female2</strain>
        <tissue evidence="1">Blood</tissue>
    </source>
</reference>
<dbReference type="Proteomes" id="UP000812440">
    <property type="component" value="Chromosome 1"/>
</dbReference>
<sequence>MQLNKSGNGCVTAFCGGGILSFRPSRCIEEISKPLDPKHFEFKRILKVLFVTGGHMGQFMFTIYYSENIYLIKLEYSHN</sequence>
<comment type="caution">
    <text evidence="1">The sequence shown here is derived from an EMBL/GenBank/DDBJ whole genome shotgun (WGS) entry which is preliminary data.</text>
</comment>
<evidence type="ECO:0000313" key="2">
    <source>
        <dbReference type="Proteomes" id="UP000812440"/>
    </source>
</evidence>
<organism evidence="1 2">
    <name type="scientific">Hymenochirus boettgeri</name>
    <name type="common">Congo dwarf clawed frog</name>
    <dbReference type="NCBI Taxonomy" id="247094"/>
    <lineage>
        <taxon>Eukaryota</taxon>
        <taxon>Metazoa</taxon>
        <taxon>Chordata</taxon>
        <taxon>Craniata</taxon>
        <taxon>Vertebrata</taxon>
        <taxon>Euteleostomi</taxon>
        <taxon>Amphibia</taxon>
        <taxon>Batrachia</taxon>
        <taxon>Anura</taxon>
        <taxon>Pipoidea</taxon>
        <taxon>Pipidae</taxon>
        <taxon>Pipinae</taxon>
        <taxon>Hymenochirus</taxon>
    </lineage>
</organism>
<accession>A0A8T2KEF1</accession>
<dbReference type="EMBL" id="JAACNH010000001">
    <property type="protein sequence ID" value="KAG8455805.1"/>
    <property type="molecule type" value="Genomic_DNA"/>
</dbReference>
<gene>
    <name evidence="1" type="ORF">GDO86_001848</name>
</gene>